<feature type="domain" description="Alcohol dehydrogenase-like C-terminal" evidence="8">
    <location>
        <begin position="189"/>
        <end position="258"/>
    </location>
</feature>
<dbReference type="PATRIC" id="fig|1227490.4.peg.2830"/>
<dbReference type="InterPro" id="IPR002328">
    <property type="entry name" value="ADH_Zn_CS"/>
</dbReference>
<dbReference type="GO" id="GO:0030554">
    <property type="term" value="F:adenyl nucleotide binding"/>
    <property type="evidence" value="ECO:0007669"/>
    <property type="project" value="UniProtKB-ARBA"/>
</dbReference>
<dbReference type="GO" id="GO:0043168">
    <property type="term" value="F:anion binding"/>
    <property type="evidence" value="ECO:0007669"/>
    <property type="project" value="UniProtKB-ARBA"/>
</dbReference>
<reference evidence="10 11" key="1">
    <citation type="journal article" date="2014" name="PLoS Genet.">
        <title>Phylogenetically driven sequencing of extremely halophilic archaea reveals strategies for static and dynamic osmo-response.</title>
        <authorList>
            <person name="Becker E.A."/>
            <person name="Seitzer P.M."/>
            <person name="Tritt A."/>
            <person name="Larsen D."/>
            <person name="Krusor M."/>
            <person name="Yao A.I."/>
            <person name="Wu D."/>
            <person name="Madern D."/>
            <person name="Eisen J.A."/>
            <person name="Darling A.E."/>
            <person name="Facciotti M.T."/>
        </authorList>
    </citation>
    <scope>NUCLEOTIDE SEQUENCE [LARGE SCALE GENOMIC DNA]</scope>
    <source>
        <strain evidence="10 11">JCM 14624</strain>
    </source>
</reference>
<dbReference type="PANTHER" id="PTHR42813">
    <property type="entry name" value="ZINC-TYPE ALCOHOL DEHYDROGENASE-LIKE"/>
    <property type="match status" value="1"/>
</dbReference>
<dbReference type="Gene3D" id="3.90.180.10">
    <property type="entry name" value="Medium-chain alcohol dehydrogenases, catalytic domain"/>
    <property type="match status" value="1"/>
</dbReference>
<proteinExistence type="inferred from homology"/>
<name>M0BDR8_9EURY</name>
<dbReference type="EMBL" id="AOIQ01000021">
    <property type="protein sequence ID" value="ELZ08448.1"/>
    <property type="molecule type" value="Genomic_DNA"/>
</dbReference>
<keyword evidence="5" id="KW-0560">Oxidoreductase</keyword>
<evidence type="ECO:0000256" key="5">
    <source>
        <dbReference type="ARBA" id="ARBA00023002"/>
    </source>
</evidence>
<dbReference type="SUPFAM" id="SSF50129">
    <property type="entry name" value="GroES-like"/>
    <property type="match status" value="1"/>
</dbReference>
<dbReference type="GO" id="GO:0008270">
    <property type="term" value="F:zinc ion binding"/>
    <property type="evidence" value="ECO:0007669"/>
    <property type="project" value="InterPro"/>
</dbReference>
<comment type="similarity">
    <text evidence="2 7">Belongs to the zinc-containing alcohol dehydrogenase family.</text>
</comment>
<dbReference type="InterPro" id="IPR013149">
    <property type="entry name" value="ADH-like_C"/>
</dbReference>
<evidence type="ECO:0000259" key="8">
    <source>
        <dbReference type="Pfam" id="PF00107"/>
    </source>
</evidence>
<organism evidence="10 11">
    <name type="scientific">Halovivax asiaticus JCM 14624</name>
    <dbReference type="NCBI Taxonomy" id="1227490"/>
    <lineage>
        <taxon>Archaea</taxon>
        <taxon>Methanobacteriati</taxon>
        <taxon>Methanobacteriota</taxon>
        <taxon>Stenosarchaea group</taxon>
        <taxon>Halobacteria</taxon>
        <taxon>Halobacteriales</taxon>
        <taxon>Natrialbaceae</taxon>
        <taxon>Halovivax</taxon>
    </lineage>
</organism>
<evidence type="ECO:0000259" key="9">
    <source>
        <dbReference type="Pfam" id="PF08240"/>
    </source>
</evidence>
<dbReference type="GO" id="GO:0016616">
    <property type="term" value="F:oxidoreductase activity, acting on the CH-OH group of donors, NAD or NADP as acceptor"/>
    <property type="evidence" value="ECO:0007669"/>
    <property type="project" value="UniProtKB-ARBA"/>
</dbReference>
<accession>M0BDR8</accession>
<evidence type="ECO:0000313" key="10">
    <source>
        <dbReference type="EMBL" id="ELZ08448.1"/>
    </source>
</evidence>
<dbReference type="RefSeq" id="WP_007703785.1">
    <property type="nucleotide sequence ID" value="NZ_AOIQ01000021.1"/>
</dbReference>
<dbReference type="OrthoDB" id="9358at2157"/>
<evidence type="ECO:0000256" key="7">
    <source>
        <dbReference type="RuleBase" id="RU361277"/>
    </source>
</evidence>
<evidence type="ECO:0000313" key="11">
    <source>
        <dbReference type="Proteomes" id="UP000011560"/>
    </source>
</evidence>
<dbReference type="Gene3D" id="3.40.50.720">
    <property type="entry name" value="NAD(P)-binding Rossmann-like Domain"/>
    <property type="match status" value="1"/>
</dbReference>
<dbReference type="SUPFAM" id="SSF51735">
    <property type="entry name" value="NAD(P)-binding Rossmann-fold domains"/>
    <property type="match status" value="1"/>
</dbReference>
<evidence type="ECO:0000256" key="4">
    <source>
        <dbReference type="ARBA" id="ARBA00022833"/>
    </source>
</evidence>
<dbReference type="STRING" id="1227490.C479_13953"/>
<dbReference type="InterPro" id="IPR011032">
    <property type="entry name" value="GroES-like_sf"/>
</dbReference>
<dbReference type="GO" id="GO:0044281">
    <property type="term" value="P:small molecule metabolic process"/>
    <property type="evidence" value="ECO:0007669"/>
    <property type="project" value="UniProtKB-ARBA"/>
</dbReference>
<dbReference type="Proteomes" id="UP000011560">
    <property type="component" value="Unassembled WGS sequence"/>
</dbReference>
<gene>
    <name evidence="10" type="ORF">C479_13953</name>
</gene>
<keyword evidence="4 7" id="KW-0862">Zinc</keyword>
<evidence type="ECO:0000256" key="6">
    <source>
        <dbReference type="ARBA" id="ARBA00023027"/>
    </source>
</evidence>
<dbReference type="InterPro" id="IPR013154">
    <property type="entry name" value="ADH-like_N"/>
</dbReference>
<dbReference type="Pfam" id="PF08240">
    <property type="entry name" value="ADH_N"/>
    <property type="match status" value="1"/>
</dbReference>
<sequence>MTTKAVVYNDAHDVSIEEIDDPELTSPNDAILEVTQTAICGSDLHMYEGRAGAEPGMAFGHEIMGEISEVGDGVEQLSPGDRVVLPFNVACGYCRNCEDGHYGYCENVESETPGGAYGYVKMGSYQGGQAERVRVPYADHNALKIPDDPANGTPEDFIMLADVFPTGWHGVELADLQPGESVAVFGAGPVGLMAAYSAHLRGASEIYVVDRVKSRLELADEHCNATTINFEKRDAVEAITDAHGGGVDKGVDAVGYQAIEDGRDGESIYDESRENPSIILNQLIDAVRPTGKIGIVGLYVSDDPDQPDHIGEQGLLRVYLGTAFEKGLRFGMGQCPVKRYNRRLRDMIVAGEAEPGFVISHTASLDEAPEMYERFDEREEGVTKVLLEP</sequence>
<dbReference type="PANTHER" id="PTHR42813:SF3">
    <property type="entry name" value="GLUTATHIONE-INDEPENDENT FORMALDEHYDE DEHYDROGENASE"/>
    <property type="match status" value="1"/>
</dbReference>
<keyword evidence="3 7" id="KW-0479">Metal-binding</keyword>
<dbReference type="Pfam" id="PF00107">
    <property type="entry name" value="ADH_zinc_N"/>
    <property type="match status" value="1"/>
</dbReference>
<comment type="cofactor">
    <cofactor evidence="1 7">
        <name>Zn(2+)</name>
        <dbReference type="ChEBI" id="CHEBI:29105"/>
    </cofactor>
</comment>
<keyword evidence="6" id="KW-0520">NAD</keyword>
<comment type="caution">
    <text evidence="10">The sequence shown here is derived from an EMBL/GenBank/DDBJ whole genome shotgun (WGS) entry which is preliminary data.</text>
</comment>
<dbReference type="AlphaFoldDB" id="M0BDR8"/>
<keyword evidence="11" id="KW-1185">Reference proteome</keyword>
<protein>
    <submittedName>
        <fullName evidence="10">Formaldehyde dehydrogenase</fullName>
    </submittedName>
</protein>
<dbReference type="PROSITE" id="PS00059">
    <property type="entry name" value="ADH_ZINC"/>
    <property type="match status" value="1"/>
</dbReference>
<dbReference type="InterPro" id="IPR036291">
    <property type="entry name" value="NAD(P)-bd_dom_sf"/>
</dbReference>
<evidence type="ECO:0000256" key="1">
    <source>
        <dbReference type="ARBA" id="ARBA00001947"/>
    </source>
</evidence>
<evidence type="ECO:0000256" key="2">
    <source>
        <dbReference type="ARBA" id="ARBA00008072"/>
    </source>
</evidence>
<evidence type="ECO:0000256" key="3">
    <source>
        <dbReference type="ARBA" id="ARBA00022723"/>
    </source>
</evidence>
<dbReference type="CDD" id="cd08282">
    <property type="entry name" value="PFDH_like"/>
    <property type="match status" value="1"/>
</dbReference>
<feature type="domain" description="Alcohol dehydrogenase-like N-terminal" evidence="9">
    <location>
        <begin position="27"/>
        <end position="147"/>
    </location>
</feature>